<dbReference type="GO" id="GO:0000455">
    <property type="term" value="P:enzyme-directed rRNA pseudouridine synthesis"/>
    <property type="evidence" value="ECO:0007669"/>
    <property type="project" value="TreeGrafter"/>
</dbReference>
<dbReference type="InterPro" id="IPR006224">
    <property type="entry name" value="PsdUridine_synth_RluA-like_CS"/>
</dbReference>
<evidence type="ECO:0000256" key="2">
    <source>
        <dbReference type="ARBA" id="ARBA00023235"/>
    </source>
</evidence>
<sequence>MKQCKVSIISAIVALGIFLSPVNSFHSNNVKANAASTFFNLQSTAVEQEVGIARPVEVSAEVDSENNGAPLDWYLAHSFPQKSRRYFRKKIQDGEVKVNGKTVRRFAKLRTGQVLDLEIEDFAKEIEGAENLSLSVLFEDDDLVAVLKPAGVVCYPVDSQKSGTVLNGLLHHFLETEQQVFANSIETLSKGIVHRLDKDTSGVMIFAKNQKAAKKLSQSFESRETVKRYLGVCYGHVEPKTVVEEPVYRTKNGKMAVLSKKQDTSVISESRVKDSKSVVKCLMHRQGLSLVEVELITGRMHQARLHLKYLGAPILGDPIYGLARVNKDAYQDLGVDRALLHASRLIVQHPRTGEKLDLSAPVPSDMWGVIEDCIARNEFEMQEIIQKSLV</sequence>
<dbReference type="InterPro" id="IPR006225">
    <property type="entry name" value="PsdUridine_synth_RluC/D"/>
</dbReference>
<dbReference type="CDD" id="cd00165">
    <property type="entry name" value="S4"/>
    <property type="match status" value="1"/>
</dbReference>
<dbReference type="InterPro" id="IPR050188">
    <property type="entry name" value="RluA_PseudoU_synthase"/>
</dbReference>
<evidence type="ECO:0000313" key="9">
    <source>
        <dbReference type="EMBL" id="CAE0630327.1"/>
    </source>
</evidence>
<dbReference type="PROSITE" id="PS01129">
    <property type="entry name" value="PSI_RLU"/>
    <property type="match status" value="1"/>
</dbReference>
<feature type="signal peptide" evidence="6">
    <location>
        <begin position="1"/>
        <end position="24"/>
    </location>
</feature>
<feature type="domain" description="Pseudouridine synthase RsuA/RluA-like" evidence="7">
    <location>
        <begin position="142"/>
        <end position="308"/>
    </location>
</feature>
<accession>A0A7S3XRN0</accession>
<dbReference type="PANTHER" id="PTHR21600">
    <property type="entry name" value="MITOCHONDRIAL RNA PSEUDOURIDINE SYNTHASE"/>
    <property type="match status" value="1"/>
</dbReference>
<dbReference type="AlphaFoldDB" id="A0A7S3XRN0"/>
<dbReference type="SUPFAM" id="SSF55120">
    <property type="entry name" value="Pseudouridine synthase"/>
    <property type="match status" value="1"/>
</dbReference>
<dbReference type="GO" id="GO:0003723">
    <property type="term" value="F:RNA binding"/>
    <property type="evidence" value="ECO:0007669"/>
    <property type="project" value="UniProtKB-KW"/>
</dbReference>
<dbReference type="InterPro" id="IPR002942">
    <property type="entry name" value="S4_RNA-bd"/>
</dbReference>
<dbReference type="Gene3D" id="3.30.2350.10">
    <property type="entry name" value="Pseudouridine synthase"/>
    <property type="match status" value="1"/>
</dbReference>
<name>A0A7S3XRN0_HETAK</name>
<keyword evidence="4" id="KW-0694">RNA-binding</keyword>
<dbReference type="EMBL" id="HBIU01019423">
    <property type="protein sequence ID" value="CAE0630327.1"/>
    <property type="molecule type" value="Transcribed_RNA"/>
</dbReference>
<comment type="function">
    <text evidence="5">Responsible for synthesis of pseudouridine from uracil.</text>
</comment>
<dbReference type="InterPro" id="IPR006145">
    <property type="entry name" value="PsdUridine_synth_RsuA/RluA"/>
</dbReference>
<dbReference type="Pfam" id="PF00849">
    <property type="entry name" value="PseudoU_synth_2"/>
    <property type="match status" value="1"/>
</dbReference>
<keyword evidence="2 5" id="KW-0413">Isomerase</keyword>
<evidence type="ECO:0000259" key="8">
    <source>
        <dbReference type="Pfam" id="PF01479"/>
    </source>
</evidence>
<dbReference type="CDD" id="cd02869">
    <property type="entry name" value="PseudoU_synth_RluA_like"/>
    <property type="match status" value="1"/>
</dbReference>
<feature type="chain" id="PRO_5031225623" description="Pseudouridine synthase" evidence="6">
    <location>
        <begin position="25"/>
        <end position="390"/>
    </location>
</feature>
<feature type="domain" description="RNA-binding S4" evidence="8">
    <location>
        <begin position="71"/>
        <end position="104"/>
    </location>
</feature>
<evidence type="ECO:0000256" key="3">
    <source>
        <dbReference type="PIRSR" id="PIRSR606225-1"/>
    </source>
</evidence>
<dbReference type="InterPro" id="IPR020103">
    <property type="entry name" value="PsdUridine_synth_cat_dom_sf"/>
</dbReference>
<dbReference type="PROSITE" id="PS50889">
    <property type="entry name" value="S4"/>
    <property type="match status" value="1"/>
</dbReference>
<keyword evidence="6" id="KW-0732">Signal</keyword>
<dbReference type="NCBIfam" id="TIGR00005">
    <property type="entry name" value="rluA_subfam"/>
    <property type="match status" value="1"/>
</dbReference>
<dbReference type="Pfam" id="PF01479">
    <property type="entry name" value="S4"/>
    <property type="match status" value="1"/>
</dbReference>
<dbReference type="PANTHER" id="PTHR21600:SF44">
    <property type="entry name" value="RIBOSOMAL LARGE SUBUNIT PSEUDOURIDINE SYNTHASE D"/>
    <property type="match status" value="1"/>
</dbReference>
<organism evidence="9">
    <name type="scientific">Heterosigma akashiwo</name>
    <name type="common">Chromophytic alga</name>
    <name type="synonym">Heterosigma carterae</name>
    <dbReference type="NCBI Taxonomy" id="2829"/>
    <lineage>
        <taxon>Eukaryota</taxon>
        <taxon>Sar</taxon>
        <taxon>Stramenopiles</taxon>
        <taxon>Ochrophyta</taxon>
        <taxon>Raphidophyceae</taxon>
        <taxon>Chattonellales</taxon>
        <taxon>Chattonellaceae</taxon>
        <taxon>Heterosigma</taxon>
    </lineage>
</organism>
<dbReference type="Gene3D" id="3.10.290.10">
    <property type="entry name" value="RNA-binding S4 domain"/>
    <property type="match status" value="1"/>
</dbReference>
<comment type="catalytic activity">
    <reaction evidence="5">
        <text>a uridine in RNA = a pseudouridine in RNA</text>
        <dbReference type="Rhea" id="RHEA:48348"/>
        <dbReference type="Rhea" id="RHEA-COMP:12068"/>
        <dbReference type="Rhea" id="RHEA-COMP:12069"/>
        <dbReference type="ChEBI" id="CHEBI:65314"/>
        <dbReference type="ChEBI" id="CHEBI:65315"/>
    </reaction>
</comment>
<dbReference type="SUPFAM" id="SSF55174">
    <property type="entry name" value="Alpha-L RNA-binding motif"/>
    <property type="match status" value="1"/>
</dbReference>
<dbReference type="GO" id="GO:0009982">
    <property type="term" value="F:pseudouridine synthase activity"/>
    <property type="evidence" value="ECO:0007669"/>
    <property type="project" value="InterPro"/>
</dbReference>
<dbReference type="EC" id="5.4.99.-" evidence="5"/>
<gene>
    <name evidence="9" type="ORF">HAKA00212_LOCUS9023</name>
</gene>
<evidence type="ECO:0000256" key="1">
    <source>
        <dbReference type="ARBA" id="ARBA00010876"/>
    </source>
</evidence>
<dbReference type="InterPro" id="IPR036986">
    <property type="entry name" value="S4_RNA-bd_sf"/>
</dbReference>
<proteinExistence type="inferred from homology"/>
<evidence type="ECO:0000259" key="7">
    <source>
        <dbReference type="Pfam" id="PF00849"/>
    </source>
</evidence>
<protein>
    <recommendedName>
        <fullName evidence="5">Pseudouridine synthase</fullName>
        <ecNumber evidence="5">5.4.99.-</ecNumber>
    </recommendedName>
</protein>
<evidence type="ECO:0000256" key="5">
    <source>
        <dbReference type="RuleBase" id="RU362028"/>
    </source>
</evidence>
<feature type="active site" evidence="3">
    <location>
        <position position="197"/>
    </location>
</feature>
<evidence type="ECO:0000256" key="6">
    <source>
        <dbReference type="SAM" id="SignalP"/>
    </source>
</evidence>
<evidence type="ECO:0000256" key="4">
    <source>
        <dbReference type="PROSITE-ProRule" id="PRU00182"/>
    </source>
</evidence>
<reference evidence="9" key="1">
    <citation type="submission" date="2021-01" db="EMBL/GenBank/DDBJ databases">
        <authorList>
            <person name="Corre E."/>
            <person name="Pelletier E."/>
            <person name="Niang G."/>
            <person name="Scheremetjew M."/>
            <person name="Finn R."/>
            <person name="Kale V."/>
            <person name="Holt S."/>
            <person name="Cochrane G."/>
            <person name="Meng A."/>
            <person name="Brown T."/>
            <person name="Cohen L."/>
        </authorList>
    </citation>
    <scope>NUCLEOTIDE SEQUENCE</scope>
    <source>
        <strain evidence="9">CCMP3107</strain>
    </source>
</reference>
<comment type="similarity">
    <text evidence="1 5">Belongs to the pseudouridine synthase RluA family.</text>
</comment>